<dbReference type="EMBL" id="CP165628">
    <property type="protein sequence ID" value="XDU71137.1"/>
    <property type="molecule type" value="Genomic_DNA"/>
</dbReference>
<proteinExistence type="predicted"/>
<evidence type="ECO:0000313" key="1">
    <source>
        <dbReference type="EMBL" id="XDU71137.1"/>
    </source>
</evidence>
<reference evidence="1" key="1">
    <citation type="submission" date="2024-07" db="EMBL/GenBank/DDBJ databases">
        <authorList>
            <person name="Biller S.J."/>
        </authorList>
    </citation>
    <scope>NUCLEOTIDE SEQUENCE</scope>
    <source>
        <strain evidence="1">WC2420</strain>
    </source>
</reference>
<protein>
    <submittedName>
        <fullName evidence="1">Uncharacterized protein</fullName>
    </submittedName>
</protein>
<dbReference type="AlphaFoldDB" id="A0AB39VPA6"/>
<sequence length="58" mass="6117">MKNIIIDDVTGIVLVIVQNDKGVSFPAQVKLADHPDENSAILAATTEAQDALNNAVKS</sequence>
<accession>A0AB39VPA6</accession>
<dbReference type="RefSeq" id="WP_369788494.1">
    <property type="nucleotide sequence ID" value="NZ_CP165628.1"/>
</dbReference>
<gene>
    <name evidence="1" type="ORF">AB3G37_16430</name>
</gene>
<organism evidence="1">
    <name type="scientific">Rouxiella sp. WC2420</name>
    <dbReference type="NCBI Taxonomy" id="3234145"/>
    <lineage>
        <taxon>Bacteria</taxon>
        <taxon>Pseudomonadati</taxon>
        <taxon>Pseudomonadota</taxon>
        <taxon>Gammaproteobacteria</taxon>
        <taxon>Enterobacterales</taxon>
        <taxon>Yersiniaceae</taxon>
        <taxon>Rouxiella</taxon>
    </lineage>
</organism>
<name>A0AB39VPA6_9GAMM</name>